<evidence type="ECO:0000313" key="3">
    <source>
        <dbReference type="EMBL" id="EAY23467.1"/>
    </source>
</evidence>
<sequence>MSFSKRLFVSGADSSILQTILPYSFGFFYLDSSEEERNALENNFNSLMNQAITYNEDKNEKNQKILESFSQIDQEISEFFSKDSPPFKLLTILLKTYCIYNPKDGYLHGMANILLPLVLLYFPDLNFENSEHFLPLIFWSFTAMLFNTEHIKILQNPEENCQKISEKIRNIIENTAPLTFLWLKLNGIQDLTFLFNDFIYLFSNSLQKQTELLIQVWIMFNRSPSPQNWIVYFSAAILLKLFDKFCQYNPTLLRQILPKLISEIKLEEISRLSLYLYEKSPPMFGNFSKLPKKISESPDTGDDTQLDPTKASTYIIPTHYDRDLRRSNPNQIGFMFTPLPKGIIAPPQARMPGDNIPRCGYCAAFVNKYTVFDKKGFCCNICGSNNILDTKVDLNSVELNYEVYDSYLQNKYLIRKSFIPTEFTIISMSLFKKFPYILDDLLKCYRKVANNRQIGLAIINGGLTCLLFRPSLSIQTFPDEIPEIPLYQIFTGIPYFTQTFSVIKEKIYNLPQIHSNNGAENVIKFAFQIGSRYGSSVKLFFDEQDYNIINNHKTYKDICMPVTESCCEISFQVFPNDVSPLEIDENPSPKISSQNLNGKIPNFTSETINDIFPSETENKPVLDYKTEEEETNNLSKSKTLVEIAAITGGTFSILRKPDFEYINSYTLHDSFIYAKGPGGTGLTDYAGEGFLKNAKGICCAKIGVNQTFFLTYPAKNMTTKYLQIALFYTTEVCSRKVRVFNLKLDNNCQYNEGVIDKYVCAMVSNSLIVESKESAEKLYNEYKNKFKDVNLFLTENLLKTKSPEIYEKAISYRDGYTLHAKADPLSDEIVSV</sequence>
<dbReference type="GO" id="GO:0006886">
    <property type="term" value="P:intracellular protein transport"/>
    <property type="evidence" value="ECO:0007669"/>
    <property type="project" value="InterPro"/>
</dbReference>
<dbReference type="InterPro" id="IPR036174">
    <property type="entry name" value="Znf_Sec23_Sec24_sf"/>
</dbReference>
<proteinExistence type="predicted"/>
<accession>A2D834</accession>
<dbReference type="GO" id="GO:0006888">
    <property type="term" value="P:endoplasmic reticulum to Golgi vesicle-mediated transport"/>
    <property type="evidence" value="ECO:0007669"/>
    <property type="project" value="InterPro"/>
</dbReference>
<dbReference type="VEuPathDB" id="TrichDB:TVAGG3_1046140"/>
<dbReference type="AlphaFoldDB" id="A2D834"/>
<dbReference type="EMBL" id="DS113178">
    <property type="protein sequence ID" value="EAY23467.1"/>
    <property type="molecule type" value="Genomic_DNA"/>
</dbReference>
<keyword evidence="4" id="KW-1185">Reference proteome</keyword>
<dbReference type="VEuPathDB" id="TrichDB:TVAG_071310"/>
<dbReference type="GO" id="GO:0008270">
    <property type="term" value="F:zinc ion binding"/>
    <property type="evidence" value="ECO:0007669"/>
    <property type="project" value="InterPro"/>
</dbReference>
<evidence type="ECO:0000313" key="4">
    <source>
        <dbReference type="Proteomes" id="UP000001542"/>
    </source>
</evidence>
<dbReference type="InterPro" id="IPR035969">
    <property type="entry name" value="Rab-GAP_TBC_sf"/>
</dbReference>
<feature type="coiled-coil region" evidence="1">
    <location>
        <begin position="30"/>
        <end position="57"/>
    </location>
</feature>
<keyword evidence="1" id="KW-0175">Coiled coil</keyword>
<organism evidence="3 4">
    <name type="scientific">Trichomonas vaginalis (strain ATCC PRA-98 / G3)</name>
    <dbReference type="NCBI Taxonomy" id="412133"/>
    <lineage>
        <taxon>Eukaryota</taxon>
        <taxon>Metamonada</taxon>
        <taxon>Parabasalia</taxon>
        <taxon>Trichomonadida</taxon>
        <taxon>Trichomonadidae</taxon>
        <taxon>Trichomonas</taxon>
    </lineage>
</organism>
<dbReference type="SUPFAM" id="SSF82919">
    <property type="entry name" value="Zn-finger domain of Sec23/24"/>
    <property type="match status" value="1"/>
</dbReference>
<dbReference type="GO" id="GO:0030127">
    <property type="term" value="C:COPII vesicle coat"/>
    <property type="evidence" value="ECO:0007669"/>
    <property type="project" value="InterPro"/>
</dbReference>
<dbReference type="SUPFAM" id="SSF47923">
    <property type="entry name" value="Ypt/Rab-GAP domain of gyp1p"/>
    <property type="match status" value="1"/>
</dbReference>
<dbReference type="PROSITE" id="PS50086">
    <property type="entry name" value="TBC_RABGAP"/>
    <property type="match status" value="1"/>
</dbReference>
<dbReference type="KEGG" id="tva:5469031"/>
<dbReference type="InterPro" id="IPR000195">
    <property type="entry name" value="Rab-GAP-TBC_dom"/>
</dbReference>
<dbReference type="STRING" id="5722.A2D834"/>
<dbReference type="SMR" id="A2D834"/>
<dbReference type="Gene3D" id="1.10.8.270">
    <property type="entry name" value="putative rabgap domain of human tbc1 domain family member 14 like domains"/>
    <property type="match status" value="1"/>
</dbReference>
<dbReference type="Gene3D" id="2.30.30.380">
    <property type="entry name" value="Zn-finger domain of Sec23/24"/>
    <property type="match status" value="1"/>
</dbReference>
<gene>
    <name evidence="3" type="ORF">TVAG_071310</name>
</gene>
<evidence type="ECO:0000256" key="1">
    <source>
        <dbReference type="SAM" id="Coils"/>
    </source>
</evidence>
<dbReference type="Proteomes" id="UP000001542">
    <property type="component" value="Unassembled WGS sequence"/>
</dbReference>
<reference evidence="3" key="1">
    <citation type="submission" date="2006-10" db="EMBL/GenBank/DDBJ databases">
        <authorList>
            <person name="Amadeo P."/>
            <person name="Zhao Q."/>
            <person name="Wortman J."/>
            <person name="Fraser-Liggett C."/>
            <person name="Carlton J."/>
        </authorList>
    </citation>
    <scope>NUCLEOTIDE SEQUENCE</scope>
    <source>
        <strain evidence="3">G3</strain>
    </source>
</reference>
<protein>
    <recommendedName>
        <fullName evidence="2">Rab-GAP TBC domain-containing protein</fullName>
    </recommendedName>
</protein>
<evidence type="ECO:0000259" key="2">
    <source>
        <dbReference type="PROSITE" id="PS50086"/>
    </source>
</evidence>
<dbReference type="InParanoid" id="A2D834"/>
<reference evidence="3" key="2">
    <citation type="journal article" date="2007" name="Science">
        <title>Draft genome sequence of the sexually transmitted pathogen Trichomonas vaginalis.</title>
        <authorList>
            <person name="Carlton J.M."/>
            <person name="Hirt R.P."/>
            <person name="Silva J.C."/>
            <person name="Delcher A.L."/>
            <person name="Schatz M."/>
            <person name="Zhao Q."/>
            <person name="Wortman J.R."/>
            <person name="Bidwell S.L."/>
            <person name="Alsmark U.C.M."/>
            <person name="Besteiro S."/>
            <person name="Sicheritz-Ponten T."/>
            <person name="Noel C.J."/>
            <person name="Dacks J.B."/>
            <person name="Foster P.G."/>
            <person name="Simillion C."/>
            <person name="Van de Peer Y."/>
            <person name="Miranda-Saavedra D."/>
            <person name="Barton G.J."/>
            <person name="Westrop G.D."/>
            <person name="Mueller S."/>
            <person name="Dessi D."/>
            <person name="Fiori P.L."/>
            <person name="Ren Q."/>
            <person name="Paulsen I."/>
            <person name="Zhang H."/>
            <person name="Bastida-Corcuera F.D."/>
            <person name="Simoes-Barbosa A."/>
            <person name="Brown M.T."/>
            <person name="Hayes R.D."/>
            <person name="Mukherjee M."/>
            <person name="Okumura C.Y."/>
            <person name="Schneider R."/>
            <person name="Smith A.J."/>
            <person name="Vanacova S."/>
            <person name="Villalvazo M."/>
            <person name="Haas B.J."/>
            <person name="Pertea M."/>
            <person name="Feldblyum T.V."/>
            <person name="Utterback T.R."/>
            <person name="Shu C.L."/>
            <person name="Osoegawa K."/>
            <person name="de Jong P.J."/>
            <person name="Hrdy I."/>
            <person name="Horvathova L."/>
            <person name="Zubacova Z."/>
            <person name="Dolezal P."/>
            <person name="Malik S.B."/>
            <person name="Logsdon J.M. Jr."/>
            <person name="Henze K."/>
            <person name="Gupta A."/>
            <person name="Wang C.C."/>
            <person name="Dunne R.L."/>
            <person name="Upcroft J.A."/>
            <person name="Upcroft P."/>
            <person name="White O."/>
            <person name="Salzberg S.L."/>
            <person name="Tang P."/>
            <person name="Chiu C.-H."/>
            <person name="Lee Y.-S."/>
            <person name="Embley T.M."/>
            <person name="Coombs G.H."/>
            <person name="Mottram J.C."/>
            <person name="Tachezy J."/>
            <person name="Fraser-Liggett C.M."/>
            <person name="Johnson P.J."/>
        </authorList>
    </citation>
    <scope>NUCLEOTIDE SEQUENCE [LARGE SCALE GENOMIC DNA]</scope>
    <source>
        <strain evidence="3">G3</strain>
    </source>
</reference>
<dbReference type="OrthoDB" id="10264062at2759"/>
<name>A2D834_TRIV3</name>
<dbReference type="Gene3D" id="1.10.472.80">
    <property type="entry name" value="Ypt/Rab-GAP domain of gyp1p, domain 3"/>
    <property type="match status" value="1"/>
</dbReference>
<feature type="domain" description="Rab-GAP TBC" evidence="2">
    <location>
        <begin position="1"/>
        <end position="224"/>
    </location>
</feature>
<dbReference type="RefSeq" id="XP_001584453.1">
    <property type="nucleotide sequence ID" value="XM_001584403.1"/>
</dbReference>
<dbReference type="Pfam" id="PF00566">
    <property type="entry name" value="RabGAP-TBC"/>
    <property type="match status" value="1"/>
</dbReference>